<evidence type="ECO:0000313" key="2">
    <source>
        <dbReference type="Proteomes" id="UP000230233"/>
    </source>
</evidence>
<evidence type="ECO:0000313" key="1">
    <source>
        <dbReference type="EMBL" id="PIC18619.1"/>
    </source>
</evidence>
<reference evidence="2" key="1">
    <citation type="submission" date="2017-10" db="EMBL/GenBank/DDBJ databases">
        <title>Rapid genome shrinkage in a self-fertile nematode reveals novel sperm competition proteins.</title>
        <authorList>
            <person name="Yin D."/>
            <person name="Schwarz E.M."/>
            <person name="Thomas C.G."/>
            <person name="Felde R.L."/>
            <person name="Korf I.F."/>
            <person name="Cutter A.D."/>
            <person name="Schartner C.M."/>
            <person name="Ralston E.J."/>
            <person name="Meyer B.J."/>
            <person name="Haag E.S."/>
        </authorList>
    </citation>
    <scope>NUCLEOTIDE SEQUENCE [LARGE SCALE GENOMIC DNA]</scope>
    <source>
        <strain evidence="2">JU1422</strain>
    </source>
</reference>
<sequence length="196" mass="22305">MNSDGNNARRSDERRCQQAAAYKTFNWSYILLTPIARQLRGALRVCLYIMTRIVTHFETNGFSVLWNGLVSNQANGRERNILLTAGGVLSADFLLEKEFRKSLLSSLVKRHTCSSISAFAPKHNFYALKVSLFDYTPYQDVIEEAKREQAAAAEAYRIHEVLDRFGTGSFTRITLPKTLLKHEPPIHKRSPSELLL</sequence>
<comment type="caution">
    <text evidence="1">The sequence shown here is derived from an EMBL/GenBank/DDBJ whole genome shotgun (WGS) entry which is preliminary data.</text>
</comment>
<proteinExistence type="predicted"/>
<protein>
    <submittedName>
        <fullName evidence="1">Uncharacterized protein</fullName>
    </submittedName>
</protein>
<keyword evidence="2" id="KW-1185">Reference proteome</keyword>
<accession>A0A2G5SUK4</accession>
<dbReference type="AlphaFoldDB" id="A0A2G5SUK4"/>
<dbReference type="Proteomes" id="UP000230233">
    <property type="component" value="Chromosome X"/>
</dbReference>
<name>A0A2G5SUK4_9PELO</name>
<organism evidence="1 2">
    <name type="scientific">Caenorhabditis nigoni</name>
    <dbReference type="NCBI Taxonomy" id="1611254"/>
    <lineage>
        <taxon>Eukaryota</taxon>
        <taxon>Metazoa</taxon>
        <taxon>Ecdysozoa</taxon>
        <taxon>Nematoda</taxon>
        <taxon>Chromadorea</taxon>
        <taxon>Rhabditida</taxon>
        <taxon>Rhabditina</taxon>
        <taxon>Rhabditomorpha</taxon>
        <taxon>Rhabditoidea</taxon>
        <taxon>Rhabditidae</taxon>
        <taxon>Peloderinae</taxon>
        <taxon>Caenorhabditis</taxon>
    </lineage>
</organism>
<dbReference type="EMBL" id="PDUG01000006">
    <property type="protein sequence ID" value="PIC18619.1"/>
    <property type="molecule type" value="Genomic_DNA"/>
</dbReference>
<gene>
    <name evidence="1" type="primary">Cnig_chr_X.g24451</name>
    <name evidence="1" type="ORF">B9Z55_024451</name>
</gene>